<gene>
    <name evidence="13" type="ORF">LCGC14_2603020</name>
</gene>
<dbReference type="GO" id="GO:0004370">
    <property type="term" value="F:glycerol kinase activity"/>
    <property type="evidence" value="ECO:0007669"/>
    <property type="project" value="UniProtKB-EC"/>
</dbReference>
<evidence type="ECO:0000256" key="2">
    <source>
        <dbReference type="ARBA" id="ARBA00009156"/>
    </source>
</evidence>
<dbReference type="InterPro" id="IPR018484">
    <property type="entry name" value="FGGY_N"/>
</dbReference>
<dbReference type="InterPro" id="IPR018485">
    <property type="entry name" value="FGGY_C"/>
</dbReference>
<evidence type="ECO:0000256" key="1">
    <source>
        <dbReference type="ARBA" id="ARBA00005190"/>
    </source>
</evidence>
<evidence type="ECO:0000256" key="10">
    <source>
        <dbReference type="ARBA" id="ARBA00052101"/>
    </source>
</evidence>
<sequence length="301" mass="33064">HKLTWDSELLELFKIPASMLPSVRASGEIYGYTASHLPLNSGIPIAAVLGDQQAALFGQACFDAGMLKNTYGTGCFLLLNTGKRLVSSKKLLTTIACDGSGKPTYALEGSVFIAGAAVQWLRDGLGLIKEEKDTEEAARKIKDTEGVYLVPAFTGLGAPYWDPLARGAILGINRGTRKEQIIRAALESIAYQVRDVIETMKKEAKIKVEKLRVDGGAAENNWLMQFQTDILDIPVERPAIFETTSLGAALLAGLTVGFWKEQRELAALCKRDALFQPKMDEERRENLYRGWKKAVSRVLSK</sequence>
<dbReference type="EC" id="2.7.1.30" evidence="3"/>
<comment type="caution">
    <text evidence="13">The sequence shown here is derived from an EMBL/GenBank/DDBJ whole genome shotgun (WGS) entry which is preliminary data.</text>
</comment>
<evidence type="ECO:0000259" key="11">
    <source>
        <dbReference type="Pfam" id="PF00370"/>
    </source>
</evidence>
<dbReference type="PROSITE" id="PS00445">
    <property type="entry name" value="FGGY_KINASES_2"/>
    <property type="match status" value="1"/>
</dbReference>
<evidence type="ECO:0000256" key="5">
    <source>
        <dbReference type="ARBA" id="ARBA00022741"/>
    </source>
</evidence>
<dbReference type="CDD" id="cd07769">
    <property type="entry name" value="ASKHA_NBD_FGGY_GK"/>
    <property type="match status" value="1"/>
</dbReference>
<dbReference type="EMBL" id="LAZR01043991">
    <property type="protein sequence ID" value="KKL05740.1"/>
    <property type="molecule type" value="Genomic_DNA"/>
</dbReference>
<evidence type="ECO:0000259" key="12">
    <source>
        <dbReference type="Pfam" id="PF02782"/>
    </source>
</evidence>
<feature type="non-terminal residue" evidence="13">
    <location>
        <position position="1"/>
    </location>
</feature>
<evidence type="ECO:0000256" key="8">
    <source>
        <dbReference type="ARBA" id="ARBA00022840"/>
    </source>
</evidence>
<feature type="domain" description="Carbohydrate kinase FGGY C-terminal" evidence="12">
    <location>
        <begin position="68"/>
        <end position="254"/>
    </location>
</feature>
<evidence type="ECO:0000256" key="7">
    <source>
        <dbReference type="ARBA" id="ARBA00022798"/>
    </source>
</evidence>
<comment type="pathway">
    <text evidence="1">Polyol metabolism; glycerol degradation via glycerol kinase pathway; sn-glycerol 3-phosphate from glycerol: step 1/1.</text>
</comment>
<keyword evidence="5" id="KW-0547">Nucleotide-binding</keyword>
<evidence type="ECO:0000256" key="9">
    <source>
        <dbReference type="ARBA" id="ARBA00043149"/>
    </source>
</evidence>
<dbReference type="PANTHER" id="PTHR10196:SF69">
    <property type="entry name" value="GLYCEROL KINASE"/>
    <property type="match status" value="1"/>
</dbReference>
<evidence type="ECO:0000313" key="13">
    <source>
        <dbReference type="EMBL" id="KKL05740.1"/>
    </source>
</evidence>
<evidence type="ECO:0000256" key="4">
    <source>
        <dbReference type="ARBA" id="ARBA00022679"/>
    </source>
</evidence>
<organism evidence="13">
    <name type="scientific">marine sediment metagenome</name>
    <dbReference type="NCBI Taxonomy" id="412755"/>
    <lineage>
        <taxon>unclassified sequences</taxon>
        <taxon>metagenomes</taxon>
        <taxon>ecological metagenomes</taxon>
    </lineage>
</organism>
<dbReference type="Gene3D" id="3.30.420.40">
    <property type="match status" value="2"/>
</dbReference>
<dbReference type="Pfam" id="PF02782">
    <property type="entry name" value="FGGY_C"/>
    <property type="match status" value="1"/>
</dbReference>
<evidence type="ECO:0000256" key="3">
    <source>
        <dbReference type="ARBA" id="ARBA00012099"/>
    </source>
</evidence>
<proteinExistence type="inferred from homology"/>
<dbReference type="FunFam" id="3.30.420.40:FF:000007">
    <property type="entry name" value="Glycerol kinase"/>
    <property type="match status" value="1"/>
</dbReference>
<keyword evidence="4" id="KW-0808">Transferase</keyword>
<dbReference type="InterPro" id="IPR043129">
    <property type="entry name" value="ATPase_NBD"/>
</dbReference>
<accession>A0A0F9A8H6</accession>
<dbReference type="GO" id="GO:0005829">
    <property type="term" value="C:cytosol"/>
    <property type="evidence" value="ECO:0007669"/>
    <property type="project" value="TreeGrafter"/>
</dbReference>
<keyword evidence="6" id="KW-0418">Kinase</keyword>
<comment type="catalytic activity">
    <reaction evidence="10">
        <text>glycerol + ATP = sn-glycerol 3-phosphate + ADP + H(+)</text>
        <dbReference type="Rhea" id="RHEA:21644"/>
        <dbReference type="ChEBI" id="CHEBI:15378"/>
        <dbReference type="ChEBI" id="CHEBI:17754"/>
        <dbReference type="ChEBI" id="CHEBI:30616"/>
        <dbReference type="ChEBI" id="CHEBI:57597"/>
        <dbReference type="ChEBI" id="CHEBI:456216"/>
        <dbReference type="EC" id="2.7.1.30"/>
    </reaction>
</comment>
<protein>
    <recommendedName>
        <fullName evidence="3">glycerol kinase</fullName>
        <ecNumber evidence="3">2.7.1.30</ecNumber>
    </recommendedName>
    <alternativeName>
        <fullName evidence="9">ATP:glycerol 3-phosphotransferase</fullName>
    </alternativeName>
</protein>
<dbReference type="GO" id="GO:0005524">
    <property type="term" value="F:ATP binding"/>
    <property type="evidence" value="ECO:0007669"/>
    <property type="project" value="UniProtKB-KW"/>
</dbReference>
<keyword evidence="7" id="KW-0319">Glycerol metabolism</keyword>
<keyword evidence="8" id="KW-0067">ATP-binding</keyword>
<comment type="similarity">
    <text evidence="2">Belongs to the FGGY kinase family.</text>
</comment>
<dbReference type="InterPro" id="IPR018483">
    <property type="entry name" value="Carb_kinase_FGGY_CS"/>
</dbReference>
<reference evidence="13" key="1">
    <citation type="journal article" date="2015" name="Nature">
        <title>Complex archaea that bridge the gap between prokaryotes and eukaryotes.</title>
        <authorList>
            <person name="Spang A."/>
            <person name="Saw J.H."/>
            <person name="Jorgensen S.L."/>
            <person name="Zaremba-Niedzwiedzka K."/>
            <person name="Martijn J."/>
            <person name="Lind A.E."/>
            <person name="van Eijk R."/>
            <person name="Schleper C."/>
            <person name="Guy L."/>
            <person name="Ettema T.J."/>
        </authorList>
    </citation>
    <scope>NUCLEOTIDE SEQUENCE</scope>
</reference>
<name>A0A0F9A8H6_9ZZZZ</name>
<evidence type="ECO:0000256" key="6">
    <source>
        <dbReference type="ARBA" id="ARBA00022777"/>
    </source>
</evidence>
<dbReference type="PANTHER" id="PTHR10196">
    <property type="entry name" value="SUGAR KINASE"/>
    <property type="match status" value="1"/>
</dbReference>
<dbReference type="GO" id="GO:0006071">
    <property type="term" value="P:glycerol metabolic process"/>
    <property type="evidence" value="ECO:0007669"/>
    <property type="project" value="UniProtKB-KW"/>
</dbReference>
<dbReference type="AlphaFoldDB" id="A0A0F9A8H6"/>
<dbReference type="SUPFAM" id="SSF53067">
    <property type="entry name" value="Actin-like ATPase domain"/>
    <property type="match status" value="2"/>
</dbReference>
<dbReference type="Pfam" id="PF00370">
    <property type="entry name" value="FGGY_N"/>
    <property type="match status" value="1"/>
</dbReference>
<feature type="domain" description="Carbohydrate kinase FGGY N-terminal" evidence="11">
    <location>
        <begin position="1"/>
        <end position="58"/>
    </location>
</feature>